<accession>A0A1F7X9L6</accession>
<dbReference type="AlphaFoldDB" id="A0A1F7X9L6"/>
<comment type="caution">
    <text evidence="1">The sequence shown here is derived from an EMBL/GenBank/DDBJ whole genome shotgun (WGS) entry which is preliminary data.</text>
</comment>
<protein>
    <submittedName>
        <fullName evidence="1">Uncharacterized protein</fullName>
    </submittedName>
</protein>
<reference evidence="1 2" key="1">
    <citation type="journal article" date="2016" name="Nat. Commun.">
        <title>Thousands of microbial genomes shed light on interconnected biogeochemical processes in an aquifer system.</title>
        <authorList>
            <person name="Anantharaman K."/>
            <person name="Brown C.T."/>
            <person name="Hug L.A."/>
            <person name="Sharon I."/>
            <person name="Castelle C.J."/>
            <person name="Probst A.J."/>
            <person name="Thomas B.C."/>
            <person name="Singh A."/>
            <person name="Wilkins M.J."/>
            <person name="Karaoz U."/>
            <person name="Brodie E.L."/>
            <person name="Williams K.H."/>
            <person name="Hubbard S.S."/>
            <person name="Banfield J.F."/>
        </authorList>
    </citation>
    <scope>NUCLEOTIDE SEQUENCE [LARGE SCALE GENOMIC DNA]</scope>
</reference>
<evidence type="ECO:0000313" key="1">
    <source>
        <dbReference type="EMBL" id="OGM11720.1"/>
    </source>
</evidence>
<name>A0A1F7X9L6_9BACT</name>
<dbReference type="EMBL" id="MGFU01000054">
    <property type="protein sequence ID" value="OGM11720.1"/>
    <property type="molecule type" value="Genomic_DNA"/>
</dbReference>
<proteinExistence type="predicted"/>
<gene>
    <name evidence="1" type="ORF">A2V80_03160</name>
</gene>
<sequence>MAGEELTSERELQLFRERLRLLPCISTGDLFAFMSLQTSPRQVKQVQVRSILGSEDPPTWDLTDRGSRYVFDLAQKIKSGAIDLNRMEPPVLYEYRGLYGVMADGRHRIAAVKGLDNANGQIRAEVGRMVLPVTEIHTLTRQDMAELEHRKQNGLWQGSLTGRETDSIPTGFYAGGKVDKCAGPWVFAKDMEQAKKMYDLVTPPTL</sequence>
<dbReference type="Proteomes" id="UP000179013">
    <property type="component" value="Unassembled WGS sequence"/>
</dbReference>
<organism evidence="1 2">
    <name type="scientific">Candidatus Woesebacteria bacterium RBG_16_39_8b</name>
    <dbReference type="NCBI Taxonomy" id="1802482"/>
    <lineage>
        <taxon>Bacteria</taxon>
        <taxon>Candidatus Woeseibacteriota</taxon>
    </lineage>
</organism>
<evidence type="ECO:0000313" key="2">
    <source>
        <dbReference type="Proteomes" id="UP000179013"/>
    </source>
</evidence>